<dbReference type="Proteomes" id="UP000010472">
    <property type="component" value="Chromosome"/>
</dbReference>
<accession>K9W579</accession>
<evidence type="ECO:0000256" key="2">
    <source>
        <dbReference type="SAM" id="SignalP"/>
    </source>
</evidence>
<reference evidence="3 4" key="1">
    <citation type="submission" date="2012-06" db="EMBL/GenBank/DDBJ databases">
        <title>Finished chromosome of genome of Crinalium epipsammum PCC 9333.</title>
        <authorList>
            <consortium name="US DOE Joint Genome Institute"/>
            <person name="Gugger M."/>
            <person name="Coursin T."/>
            <person name="Rippka R."/>
            <person name="Tandeau De Marsac N."/>
            <person name="Huntemann M."/>
            <person name="Wei C.-L."/>
            <person name="Han J."/>
            <person name="Detter J.C."/>
            <person name="Han C."/>
            <person name="Tapia R."/>
            <person name="Davenport K."/>
            <person name="Daligault H."/>
            <person name="Erkkila T."/>
            <person name="Gu W."/>
            <person name="Munk A.C.C."/>
            <person name="Teshima H."/>
            <person name="Xu Y."/>
            <person name="Chain P."/>
            <person name="Chen A."/>
            <person name="Krypides N."/>
            <person name="Mavromatis K."/>
            <person name="Markowitz V."/>
            <person name="Szeto E."/>
            <person name="Ivanova N."/>
            <person name="Mikhailova N."/>
            <person name="Ovchinnikova G."/>
            <person name="Pagani I."/>
            <person name="Pati A."/>
            <person name="Goodwin L."/>
            <person name="Peters L."/>
            <person name="Pitluck S."/>
            <person name="Woyke T."/>
            <person name="Kerfeld C."/>
        </authorList>
    </citation>
    <scope>NUCLEOTIDE SEQUENCE [LARGE SCALE GENOMIC DNA]</scope>
    <source>
        <strain evidence="3 4">PCC 9333</strain>
    </source>
</reference>
<organism evidence="3 4">
    <name type="scientific">Crinalium epipsammum PCC 9333</name>
    <dbReference type="NCBI Taxonomy" id="1173022"/>
    <lineage>
        <taxon>Bacteria</taxon>
        <taxon>Bacillati</taxon>
        <taxon>Cyanobacteriota</taxon>
        <taxon>Cyanophyceae</taxon>
        <taxon>Gomontiellales</taxon>
        <taxon>Gomontiellaceae</taxon>
        <taxon>Crinalium</taxon>
    </lineage>
</organism>
<dbReference type="PATRIC" id="fig|1173022.3.peg.4941"/>
<feature type="signal peptide" evidence="2">
    <location>
        <begin position="1"/>
        <end position="24"/>
    </location>
</feature>
<name>K9W579_9CYAN</name>
<dbReference type="EMBL" id="CP003620">
    <property type="protein sequence ID" value="AFZ15356.1"/>
    <property type="molecule type" value="Genomic_DNA"/>
</dbReference>
<keyword evidence="4" id="KW-1185">Reference proteome</keyword>
<dbReference type="RefSeq" id="WP_015205447.1">
    <property type="nucleotide sequence ID" value="NC_019753.1"/>
</dbReference>
<protein>
    <recommendedName>
        <fullName evidence="5">P pilus assembly/Cpx signaling pathway, periplasmic inhibitor/zinc-resistance associated protein</fullName>
    </recommendedName>
</protein>
<proteinExistence type="predicted"/>
<feature type="region of interest" description="Disordered" evidence="1">
    <location>
        <begin position="88"/>
        <end position="110"/>
    </location>
</feature>
<keyword evidence="2" id="KW-0732">Signal</keyword>
<dbReference type="KEGG" id="cep:Cri9333_4576"/>
<dbReference type="OrthoDB" id="484480at2"/>
<gene>
    <name evidence="3" type="ORF">Cri9333_4576</name>
</gene>
<feature type="chain" id="PRO_5003937821" description="P pilus assembly/Cpx signaling pathway, periplasmic inhibitor/zinc-resistance associated protein" evidence="2">
    <location>
        <begin position="25"/>
        <end position="149"/>
    </location>
</feature>
<dbReference type="eggNOG" id="COG3678">
    <property type="taxonomic scope" value="Bacteria"/>
</dbReference>
<evidence type="ECO:0000256" key="1">
    <source>
        <dbReference type="SAM" id="MobiDB-lite"/>
    </source>
</evidence>
<dbReference type="STRING" id="1173022.Cri9333_4576"/>
<dbReference type="HOGENOM" id="CLU_133626_0_0_3"/>
<dbReference type="AlphaFoldDB" id="K9W579"/>
<evidence type="ECO:0000313" key="4">
    <source>
        <dbReference type="Proteomes" id="UP000010472"/>
    </source>
</evidence>
<feature type="compositionally biased region" description="Low complexity" evidence="1">
    <location>
        <begin position="88"/>
        <end position="98"/>
    </location>
</feature>
<evidence type="ECO:0000313" key="3">
    <source>
        <dbReference type="EMBL" id="AFZ15356.1"/>
    </source>
</evidence>
<sequence length="149" mass="16850">MAIKKLFVLAAVPFVMGGFGFAVSKQAVAEQPTFLAQDSAQPNVQRKGRGDKFAQLGLSAEQQTRIQQIKQSSRTQMDTVLTAEQKQQLQAAKQQRQRPNLNLTEAQKARMKAIKESSKTQIDAVLTAEQKQKLQELKQQWQQNRQNRN</sequence>
<evidence type="ECO:0008006" key="5">
    <source>
        <dbReference type="Google" id="ProtNLM"/>
    </source>
</evidence>